<dbReference type="RefSeq" id="XP_024667479.1">
    <property type="nucleotide sequence ID" value="XM_024820283.1"/>
</dbReference>
<reference evidence="1 2" key="1">
    <citation type="submission" date="2017-12" db="EMBL/GenBank/DDBJ databases">
        <authorList>
            <consortium name="DOE Joint Genome Institute"/>
            <person name="Haridas S."/>
            <person name="Kjaerbolling I."/>
            <person name="Vesth T.C."/>
            <person name="Frisvad J.C."/>
            <person name="Nybo J.L."/>
            <person name="Theobald S."/>
            <person name="Kuo A."/>
            <person name="Bowyer P."/>
            <person name="Matsuda Y."/>
            <person name="Mondo S."/>
            <person name="Lyhne E.K."/>
            <person name="Kogle M.E."/>
            <person name="Clum A."/>
            <person name="Lipzen A."/>
            <person name="Salamov A."/>
            <person name="Ngan C.Y."/>
            <person name="Daum C."/>
            <person name="Chiniquy J."/>
            <person name="Barry K."/>
            <person name="LaButti K."/>
            <person name="Simmons B.A."/>
            <person name="Magnuson J.K."/>
            <person name="Mortensen U.H."/>
            <person name="Larsen T.O."/>
            <person name="Grigoriev I.V."/>
            <person name="Baker S.E."/>
            <person name="Andersen M.R."/>
            <person name="Nordberg H.P."/>
            <person name="Cantor M.N."/>
            <person name="Hua S.X."/>
        </authorList>
    </citation>
    <scope>NUCLEOTIDE SEQUENCE [LARGE SCALE GENOMIC DNA]</scope>
    <source>
        <strain evidence="1 2">CBS 102.13</strain>
    </source>
</reference>
<dbReference type="AlphaFoldDB" id="A0A2I2EYK6"/>
<evidence type="ECO:0000313" key="1">
    <source>
        <dbReference type="EMBL" id="PLB33467.1"/>
    </source>
</evidence>
<dbReference type="GeneID" id="36527443"/>
<accession>A0A2I2EYK6</accession>
<dbReference type="Proteomes" id="UP000234585">
    <property type="component" value="Unassembled WGS sequence"/>
</dbReference>
<proteinExistence type="predicted"/>
<evidence type="ECO:0000313" key="2">
    <source>
        <dbReference type="Proteomes" id="UP000234585"/>
    </source>
</evidence>
<protein>
    <submittedName>
        <fullName evidence="1">Uncharacterized protein</fullName>
    </submittedName>
</protein>
<organism evidence="1 2">
    <name type="scientific">Aspergillus candidus</name>
    <dbReference type="NCBI Taxonomy" id="41067"/>
    <lineage>
        <taxon>Eukaryota</taxon>
        <taxon>Fungi</taxon>
        <taxon>Dikarya</taxon>
        <taxon>Ascomycota</taxon>
        <taxon>Pezizomycotina</taxon>
        <taxon>Eurotiomycetes</taxon>
        <taxon>Eurotiomycetidae</taxon>
        <taxon>Eurotiales</taxon>
        <taxon>Aspergillaceae</taxon>
        <taxon>Aspergillus</taxon>
        <taxon>Aspergillus subgen. Circumdati</taxon>
    </lineage>
</organism>
<sequence length="72" mass="7823">MAKGVIKIALCMWSFSFSLSLSPFLSFPLSPVLSFFSFYSGPDLCAGGTADIDPLDIRFLLLACGVLFFFSV</sequence>
<keyword evidence="2" id="KW-1185">Reference proteome</keyword>
<gene>
    <name evidence="1" type="ORF">BDW47DRAFT_94872</name>
</gene>
<name>A0A2I2EYK6_ASPCN</name>
<dbReference type="EMBL" id="KZ559206">
    <property type="protein sequence ID" value="PLB33467.1"/>
    <property type="molecule type" value="Genomic_DNA"/>
</dbReference>